<dbReference type="Pfam" id="PF02643">
    <property type="entry name" value="DUF192"/>
    <property type="match status" value="1"/>
</dbReference>
<dbReference type="InterPro" id="IPR003795">
    <property type="entry name" value="DUF192"/>
</dbReference>
<dbReference type="Gene3D" id="2.60.120.1140">
    <property type="entry name" value="Protein of unknown function DUF192"/>
    <property type="match status" value="1"/>
</dbReference>
<protein>
    <recommendedName>
        <fullName evidence="4">DUF192 domain-containing protein</fullName>
    </recommendedName>
</protein>
<keyword evidence="1" id="KW-0732">Signal</keyword>
<dbReference type="Proteomes" id="UP001161405">
    <property type="component" value="Unassembled WGS sequence"/>
</dbReference>
<keyword evidence="3" id="KW-1185">Reference proteome</keyword>
<comment type="caution">
    <text evidence="2">The sequence shown here is derived from an EMBL/GenBank/DDBJ whole genome shotgun (WGS) entry which is preliminary data.</text>
</comment>
<dbReference type="EMBL" id="BSNI01000002">
    <property type="protein sequence ID" value="GLQ18272.1"/>
    <property type="molecule type" value="Genomic_DNA"/>
</dbReference>
<feature type="signal peptide" evidence="1">
    <location>
        <begin position="1"/>
        <end position="26"/>
    </location>
</feature>
<evidence type="ECO:0000313" key="3">
    <source>
        <dbReference type="Proteomes" id="UP001161405"/>
    </source>
</evidence>
<feature type="chain" id="PRO_5045357622" description="DUF192 domain-containing protein" evidence="1">
    <location>
        <begin position="27"/>
        <end position="155"/>
    </location>
</feature>
<evidence type="ECO:0000313" key="2">
    <source>
        <dbReference type="EMBL" id="GLQ18272.1"/>
    </source>
</evidence>
<reference evidence="2" key="1">
    <citation type="journal article" date="2014" name="Int. J. Syst. Evol. Microbiol.">
        <title>Complete genome of a new Firmicutes species belonging to the dominant human colonic microbiota ('Ruminococcus bicirculans') reveals two chromosomes and a selective capacity to utilize plant glucans.</title>
        <authorList>
            <consortium name="NISC Comparative Sequencing Program"/>
            <person name="Wegmann U."/>
            <person name="Louis P."/>
            <person name="Goesmann A."/>
            <person name="Henrissat B."/>
            <person name="Duncan S.H."/>
            <person name="Flint H.J."/>
        </authorList>
    </citation>
    <scope>NUCLEOTIDE SEQUENCE</scope>
    <source>
        <strain evidence="2">NBRC 107169</strain>
    </source>
</reference>
<reference evidence="2" key="2">
    <citation type="submission" date="2023-01" db="EMBL/GenBank/DDBJ databases">
        <title>Draft genome sequence of Maritalea porphyrae strain NBRC 107169.</title>
        <authorList>
            <person name="Sun Q."/>
            <person name="Mori K."/>
        </authorList>
    </citation>
    <scope>NUCLEOTIDE SEQUENCE</scope>
    <source>
        <strain evidence="2">NBRC 107169</strain>
    </source>
</reference>
<dbReference type="InterPro" id="IPR038695">
    <property type="entry name" value="Saro_0823-like_sf"/>
</dbReference>
<sequence length="155" mass="17127">MNSTSLNYLARTLCAFFLFASLSACFASEEKLTLISESGEHHFNIELVDDDASRAQGLMFRTNLADNAGMLFDFHEERPVSFWMRNTLIPLDMIFVRADGVIVNIHSNARPQDPTPIPSAGPVRFVFEIVGGGAFKIGLKAGDRLVHPRVVQSAN</sequence>
<evidence type="ECO:0000256" key="1">
    <source>
        <dbReference type="SAM" id="SignalP"/>
    </source>
</evidence>
<dbReference type="PANTHER" id="PTHR37953:SF1">
    <property type="entry name" value="UPF0127 PROTEIN MJ1496"/>
    <property type="match status" value="1"/>
</dbReference>
<dbReference type="PANTHER" id="PTHR37953">
    <property type="entry name" value="UPF0127 PROTEIN MJ1496"/>
    <property type="match status" value="1"/>
</dbReference>
<dbReference type="RefSeq" id="WP_284365091.1">
    <property type="nucleotide sequence ID" value="NZ_BSNI01000002.1"/>
</dbReference>
<evidence type="ECO:0008006" key="4">
    <source>
        <dbReference type="Google" id="ProtNLM"/>
    </source>
</evidence>
<gene>
    <name evidence="2" type="ORF">GCM10007879_25210</name>
</gene>
<accession>A0ABQ5UUB7</accession>
<proteinExistence type="predicted"/>
<name>A0ABQ5UUB7_9HYPH</name>
<organism evidence="2 3">
    <name type="scientific">Maritalea porphyrae</name>
    <dbReference type="NCBI Taxonomy" id="880732"/>
    <lineage>
        <taxon>Bacteria</taxon>
        <taxon>Pseudomonadati</taxon>
        <taxon>Pseudomonadota</taxon>
        <taxon>Alphaproteobacteria</taxon>
        <taxon>Hyphomicrobiales</taxon>
        <taxon>Devosiaceae</taxon>
        <taxon>Maritalea</taxon>
    </lineage>
</organism>